<dbReference type="InterPro" id="IPR023302">
    <property type="entry name" value="Pept_S9A_N"/>
</dbReference>
<dbReference type="GO" id="GO:0006508">
    <property type="term" value="P:proteolysis"/>
    <property type="evidence" value="ECO:0007669"/>
    <property type="project" value="UniProtKB-KW"/>
</dbReference>
<dbReference type="AlphaFoldDB" id="A0A336LPI9"/>
<evidence type="ECO:0000313" key="10">
    <source>
        <dbReference type="EMBL" id="SSX19966.1"/>
    </source>
</evidence>
<dbReference type="Gene3D" id="3.40.50.1820">
    <property type="entry name" value="alpha/beta hydrolase"/>
    <property type="match status" value="1"/>
</dbReference>
<dbReference type="PANTHER" id="PTHR42881:SF2">
    <property type="entry name" value="PROLYL ENDOPEPTIDASE"/>
    <property type="match status" value="1"/>
</dbReference>
<keyword evidence="6 7" id="KW-0720">Serine protease</keyword>
<dbReference type="Gene3D" id="2.130.10.120">
    <property type="entry name" value="Prolyl oligopeptidase, N-terminal domain"/>
    <property type="match status" value="1"/>
</dbReference>
<dbReference type="SUPFAM" id="SSF50993">
    <property type="entry name" value="Peptidase/esterase 'gauge' domain"/>
    <property type="match status" value="1"/>
</dbReference>
<dbReference type="Pfam" id="PF00326">
    <property type="entry name" value="Peptidase_S9"/>
    <property type="match status" value="1"/>
</dbReference>
<keyword evidence="4 7" id="KW-0645">Protease</keyword>
<feature type="domain" description="Peptidase S9 prolyl oligopeptidase catalytic" evidence="8">
    <location>
        <begin position="564"/>
        <end position="784"/>
    </location>
</feature>
<evidence type="ECO:0000256" key="6">
    <source>
        <dbReference type="ARBA" id="ARBA00022825"/>
    </source>
</evidence>
<reference evidence="10" key="1">
    <citation type="submission" date="2018-07" db="EMBL/GenBank/DDBJ databases">
        <authorList>
            <person name="Quirk P.G."/>
            <person name="Krulwich T.A."/>
        </authorList>
    </citation>
    <scope>NUCLEOTIDE SEQUENCE</scope>
</reference>
<comment type="similarity">
    <text evidence="2 7">Belongs to the peptidase S9A family.</text>
</comment>
<evidence type="ECO:0000259" key="9">
    <source>
        <dbReference type="Pfam" id="PF02897"/>
    </source>
</evidence>
<dbReference type="FunFam" id="3.40.50.1820:FF:000005">
    <property type="entry name" value="Prolyl endopeptidase"/>
    <property type="match status" value="1"/>
</dbReference>
<dbReference type="Pfam" id="PF02897">
    <property type="entry name" value="Peptidase_S9_N"/>
    <property type="match status" value="1"/>
</dbReference>
<evidence type="ECO:0000256" key="4">
    <source>
        <dbReference type="ARBA" id="ARBA00022670"/>
    </source>
</evidence>
<evidence type="ECO:0000256" key="3">
    <source>
        <dbReference type="ARBA" id="ARBA00016310"/>
    </source>
</evidence>
<dbReference type="InterPro" id="IPR002470">
    <property type="entry name" value="Peptidase_S9A"/>
</dbReference>
<protein>
    <recommendedName>
        <fullName evidence="3 7">Prolyl endopeptidase</fullName>
        <ecNumber evidence="7">3.4.21.-</ecNumber>
    </recommendedName>
</protein>
<feature type="domain" description="Peptidase S9A N-terminal" evidence="9">
    <location>
        <begin position="94"/>
        <end position="500"/>
    </location>
</feature>
<dbReference type="EC" id="3.4.21.-" evidence="7"/>
<dbReference type="GO" id="GO:0005829">
    <property type="term" value="C:cytosol"/>
    <property type="evidence" value="ECO:0007669"/>
    <property type="project" value="TreeGrafter"/>
</dbReference>
<dbReference type="InterPro" id="IPR051167">
    <property type="entry name" value="Prolyl_oligopep/macrocyclase"/>
</dbReference>
<keyword evidence="5 7" id="KW-0378">Hydrolase</keyword>
<dbReference type="EMBL" id="UFQT01000101">
    <property type="protein sequence ID" value="SSX19966.1"/>
    <property type="molecule type" value="Genomic_DNA"/>
</dbReference>
<dbReference type="InterPro" id="IPR001375">
    <property type="entry name" value="Peptidase_S9_cat"/>
</dbReference>
<dbReference type="VEuPathDB" id="VectorBase:CSON000134"/>
<proteinExistence type="inferred from homology"/>
<evidence type="ECO:0000256" key="5">
    <source>
        <dbReference type="ARBA" id="ARBA00022801"/>
    </source>
</evidence>
<dbReference type="GO" id="GO:0070012">
    <property type="term" value="F:oligopeptidase activity"/>
    <property type="evidence" value="ECO:0007669"/>
    <property type="project" value="TreeGrafter"/>
</dbReference>
<organism evidence="10">
    <name type="scientific">Culicoides sonorensis</name>
    <name type="common">Biting midge</name>
    <dbReference type="NCBI Taxonomy" id="179676"/>
    <lineage>
        <taxon>Eukaryota</taxon>
        <taxon>Metazoa</taxon>
        <taxon>Ecdysozoa</taxon>
        <taxon>Arthropoda</taxon>
        <taxon>Hexapoda</taxon>
        <taxon>Insecta</taxon>
        <taxon>Pterygota</taxon>
        <taxon>Neoptera</taxon>
        <taxon>Endopterygota</taxon>
        <taxon>Diptera</taxon>
        <taxon>Nematocera</taxon>
        <taxon>Chironomoidea</taxon>
        <taxon>Ceratopogonidae</taxon>
        <taxon>Ceratopogoninae</taxon>
        <taxon>Culicoides</taxon>
        <taxon>Monoculicoides</taxon>
    </lineage>
</organism>
<dbReference type="InterPro" id="IPR029058">
    <property type="entry name" value="AB_hydrolase_fold"/>
</dbReference>
<sequence length="790" mass="90963">MNLYLFKKQVGNVCFCLYTLTTLMSRKELQIIFFVHLFFVRDYPFMLKHIVFYSRNLLVNSVKASFSQTLGSLTSFKRYIQTSNYIKMAKFSYPVARRDETIEDKIHSVTIKDPYRWLEDPDSSETQTYIESQNSIVKPFLENGDEWEKLNKKLTKFWNYEKFSCPTRHGDRYFFYKNTGLQNQNILYMQSSLEAEPTVFLDPNSLSDDGTIALQGSVFSDDGKLFAYGLSESGSDWVKIKVKDVETGKDFPETLVHTKFVRCAWTLDNKGFFYPRYPKQHKADGIETEAMQNQKLYYHRVGDDQEKDILIAEFPDQPNWRLMPEVSHCGKYLMLYIMQGCKDMLLYYAKINDIDIKDKLEFVKVVDKFEADFDYITNEGSNFFFRTNKNAKNYHVICINFDELGDWKVLIPEHSKNVLDWCHCVHENKIILGYIDDVKSVLCVNSLANGKEIFKFDIPIGTIMGFSGEKKYSEVFYHFVSFLTPGVIYKYDFAKPHESPSLFREVKLENFDGSQYAVEQVFYKSKDGEQIPMFIIQKNSGKNKNKGCLLYGYGGFNINIQPTFSVTGLVFIDSFDGVLAYPNIRGGGEYGERWHDGGRLLNKQNCFDDFQCAAEYLASEGYTSSNKIAIQGGSNGGLLVGTCINQRPELFGAAVLQVGVLDMLRFHKFTIGQAWQSDYGDIEDPKHFENLLKYSPLHNVRTPKSIQEQYPATLVLTGSHDDRVSPLHSLKFVAALHEAVRDSEYQKNPIFLRVYNKAGHGFGKPTAKKIEEATDILTFLCKSLMLNMKA</sequence>
<evidence type="ECO:0000259" key="8">
    <source>
        <dbReference type="Pfam" id="PF00326"/>
    </source>
</evidence>
<evidence type="ECO:0000256" key="1">
    <source>
        <dbReference type="ARBA" id="ARBA00001070"/>
    </source>
</evidence>
<dbReference type="PANTHER" id="PTHR42881">
    <property type="entry name" value="PROLYL ENDOPEPTIDASE"/>
    <property type="match status" value="1"/>
</dbReference>
<dbReference type="InterPro" id="IPR002471">
    <property type="entry name" value="Pept_S9_AS"/>
</dbReference>
<dbReference type="GO" id="GO:0004252">
    <property type="term" value="F:serine-type endopeptidase activity"/>
    <property type="evidence" value="ECO:0007669"/>
    <property type="project" value="UniProtKB-UniRule"/>
</dbReference>
<evidence type="ECO:0000256" key="7">
    <source>
        <dbReference type="RuleBase" id="RU368024"/>
    </source>
</evidence>
<name>A0A336LPI9_CULSO</name>
<dbReference type="FunFam" id="2.130.10.120:FF:000001">
    <property type="entry name" value="Prolyl endopeptidase"/>
    <property type="match status" value="1"/>
</dbReference>
<dbReference type="SUPFAM" id="SSF53474">
    <property type="entry name" value="alpha/beta-Hydrolases"/>
    <property type="match status" value="1"/>
</dbReference>
<dbReference type="PROSITE" id="PS00708">
    <property type="entry name" value="PRO_ENDOPEP_SER"/>
    <property type="match status" value="1"/>
</dbReference>
<comment type="catalytic activity">
    <reaction evidence="1">
        <text>Hydrolysis of Pro-|-Xaa &gt;&gt; Ala-|-Xaa in oligopeptides.</text>
        <dbReference type="EC" id="3.4.21.26"/>
    </reaction>
</comment>
<dbReference type="OMA" id="LDPWFSH"/>
<evidence type="ECO:0000256" key="2">
    <source>
        <dbReference type="ARBA" id="ARBA00005228"/>
    </source>
</evidence>
<dbReference type="PRINTS" id="PR00862">
    <property type="entry name" value="PROLIGOPTASE"/>
</dbReference>
<gene>
    <name evidence="10" type="primary">CSON000134</name>
</gene>
<accession>A0A336LPI9</accession>